<dbReference type="KEGG" id="ncv:NCAV_0926"/>
<dbReference type="EMBL" id="LT981265">
    <property type="protein sequence ID" value="SPC34103.1"/>
    <property type="molecule type" value="Genomic_DNA"/>
</dbReference>
<protein>
    <submittedName>
        <fullName evidence="1">Uncharacterized protein</fullName>
    </submittedName>
</protein>
<dbReference type="RefSeq" id="WP_103287166.1">
    <property type="nucleotide sequence ID" value="NZ_LT981265.1"/>
</dbReference>
<dbReference type="AlphaFoldDB" id="A0A2K5AR27"/>
<reference evidence="2" key="1">
    <citation type="submission" date="2018-01" db="EMBL/GenBank/DDBJ databases">
        <authorList>
            <person name="Kerou L M."/>
        </authorList>
    </citation>
    <scope>NUCLEOTIDE SEQUENCE [LARGE SCALE GENOMIC DNA]</scope>
    <source>
        <strain evidence="2">SCU2</strain>
    </source>
</reference>
<proteinExistence type="predicted"/>
<keyword evidence="2" id="KW-1185">Reference proteome</keyword>
<dbReference type="GeneID" id="41594975"/>
<gene>
    <name evidence="1" type="ORF">NCAV_0926</name>
</gene>
<organism evidence="1 2">
    <name type="scientific">Candidatus Nitrosocaldus cavascurensis</name>
    <dbReference type="NCBI Taxonomy" id="2058097"/>
    <lineage>
        <taxon>Archaea</taxon>
        <taxon>Nitrososphaerota</taxon>
        <taxon>Nitrososphaeria</taxon>
        <taxon>Candidatus Nitrosocaldales</taxon>
        <taxon>Candidatus Nitrosocaldaceae</taxon>
        <taxon>Candidatus Nitrosocaldus</taxon>
    </lineage>
</organism>
<dbReference type="Proteomes" id="UP000236248">
    <property type="component" value="Chromosome NCAV"/>
</dbReference>
<evidence type="ECO:0000313" key="2">
    <source>
        <dbReference type="Proteomes" id="UP000236248"/>
    </source>
</evidence>
<accession>A0A2K5AR27</accession>
<name>A0A2K5AR27_9ARCH</name>
<evidence type="ECO:0000313" key="1">
    <source>
        <dbReference type="EMBL" id="SPC34103.1"/>
    </source>
</evidence>
<sequence length="164" mass="18710">MRVVDDASNKSTPNYAGNIIYILAGLPEFLRKPMMRNRLNEFFTLQEEDKVEMIRNVVDALPSMEMGTVARLFKTWLELLHEFGDERRNSIFSIYARVMVSNASKVARIDFAPLLHVLNSLDVDVRGATVASIKRVLQEMDEESKRTLLSSIPENVLREVGLHS</sequence>